<feature type="binding site" evidence="4">
    <location>
        <position position="67"/>
    </location>
    <ligand>
        <name>a divalent metal cation</name>
        <dbReference type="ChEBI" id="CHEBI:60240"/>
        <label>1</label>
    </ligand>
</feature>
<organism evidence="5 6">
    <name type="scientific">Lactobacillus helsingborgensis</name>
    <dbReference type="NCBI Taxonomy" id="1218494"/>
    <lineage>
        <taxon>Bacteria</taxon>
        <taxon>Bacillati</taxon>
        <taxon>Bacillota</taxon>
        <taxon>Bacilli</taxon>
        <taxon>Lactobacillales</taxon>
        <taxon>Lactobacillaceae</taxon>
        <taxon>Lactobacillus</taxon>
    </lineage>
</organism>
<keyword evidence="4" id="KW-0479">Metal-binding</keyword>
<dbReference type="Pfam" id="PF01784">
    <property type="entry name" value="DUF34_NIF3"/>
    <property type="match status" value="1"/>
</dbReference>
<dbReference type="InterPro" id="IPR002678">
    <property type="entry name" value="DUF34/NIF3"/>
</dbReference>
<dbReference type="AlphaFoldDB" id="A0AA47B4S4"/>
<comment type="similarity">
    <text evidence="1">Belongs to the GTP cyclohydrolase I type 2/NIF3 family.</text>
</comment>
<evidence type="ECO:0000256" key="1">
    <source>
        <dbReference type="ARBA" id="ARBA00006964"/>
    </source>
</evidence>
<dbReference type="GO" id="GO:0046872">
    <property type="term" value="F:metal ion binding"/>
    <property type="evidence" value="ECO:0007669"/>
    <property type="project" value="UniProtKB-KW"/>
</dbReference>
<protein>
    <recommendedName>
        <fullName evidence="3">GTP cyclohydrolase 1 type 2 homolog</fullName>
    </recommendedName>
</protein>
<dbReference type="Gene3D" id="3.40.1390.30">
    <property type="entry name" value="NIF3 (NGG1p interacting factor 3)-like"/>
    <property type="match status" value="1"/>
</dbReference>
<name>A0AA47B4S4_9LACO</name>
<evidence type="ECO:0000313" key="6">
    <source>
        <dbReference type="Proteomes" id="UP001164557"/>
    </source>
</evidence>
<dbReference type="SUPFAM" id="SSF102705">
    <property type="entry name" value="NIF3 (NGG1p interacting factor 3)-like"/>
    <property type="match status" value="1"/>
</dbReference>
<accession>A0AA47B4S4</accession>
<comment type="subunit">
    <text evidence="2">Homohexamer.</text>
</comment>
<evidence type="ECO:0000256" key="4">
    <source>
        <dbReference type="PIRSR" id="PIRSR602678-1"/>
    </source>
</evidence>
<gene>
    <name evidence="5" type="ORF">LDX53_02815</name>
</gene>
<evidence type="ECO:0000256" key="3">
    <source>
        <dbReference type="ARBA" id="ARBA00022112"/>
    </source>
</evidence>
<dbReference type="EMBL" id="CP084389">
    <property type="protein sequence ID" value="UZX30148.1"/>
    <property type="molecule type" value="Genomic_DNA"/>
</dbReference>
<sequence>MKIKEVIDKMINYHSGQKLSSDMKRDRILFGNEFSNKECTGIVTTTWANIDVIKAAIKRGANLIISHEALFWNHGDHTDWLTANKNKTFALKKQLLEDNQIVVWRDHDHIHFGGIPVKDQYFDGIFYGFAQEMGWAEYATGGVKGTAGYLRAKYREYQIPQTTVASVAQKLMAKGDLNGCKIFGDPMTPVSKVLIPTHNLGDAKELITKIDQENFDLVLGLEVIDFTLSEYIRDSNMLGLNKALLTVGHFNLEEFGVKYMMNYLPQIFANQIPCSFVKAGDSYNYILNKNK</sequence>
<evidence type="ECO:0000313" key="5">
    <source>
        <dbReference type="EMBL" id="UZX30148.1"/>
    </source>
</evidence>
<dbReference type="Proteomes" id="UP001164557">
    <property type="component" value="Chromosome"/>
</dbReference>
<proteinExistence type="inferred from homology"/>
<reference evidence="5" key="1">
    <citation type="submission" date="2021-09" db="EMBL/GenBank/DDBJ databases">
        <title>Lactobacillus species from Apis mellifera, Switzerland.</title>
        <authorList>
            <person name="Pfister J."/>
            <person name="Brown A."/>
            <person name="Neumann P."/>
            <person name="Collaud A."/>
            <person name="Retschnig G."/>
            <person name="Perreten V."/>
        </authorList>
    </citation>
    <scope>NUCLEOTIDE SEQUENCE</scope>
    <source>
        <strain evidence="5">IBH002</strain>
    </source>
</reference>
<dbReference type="InterPro" id="IPR036069">
    <property type="entry name" value="DUF34/NIF3_sf"/>
</dbReference>
<dbReference type="RefSeq" id="WP_046326873.1">
    <property type="nucleotide sequence ID" value="NZ_CP084389.1"/>
</dbReference>
<evidence type="ECO:0000256" key="2">
    <source>
        <dbReference type="ARBA" id="ARBA00011643"/>
    </source>
</evidence>
<keyword evidence="6" id="KW-1185">Reference proteome</keyword>